<evidence type="ECO:0000313" key="1">
    <source>
        <dbReference type="EMBL" id="QNO16537.1"/>
    </source>
</evidence>
<dbReference type="AlphaFoldDB" id="A0A7G9WCX5"/>
<reference evidence="1 2" key="1">
    <citation type="submission" date="2020-07" db="EMBL/GenBank/DDBJ databases">
        <title>Alkalicella. sp. LB2 genome.</title>
        <authorList>
            <person name="Postec A."/>
            <person name="Quemeneur M."/>
        </authorList>
    </citation>
    <scope>NUCLEOTIDE SEQUENCE [LARGE SCALE GENOMIC DNA]</scope>
    <source>
        <strain evidence="1 2">LB2</strain>
    </source>
</reference>
<organism evidence="1 2">
    <name type="scientific">Alkalicella caledoniensis</name>
    <dbReference type="NCBI Taxonomy" id="2731377"/>
    <lineage>
        <taxon>Bacteria</taxon>
        <taxon>Bacillati</taxon>
        <taxon>Bacillota</taxon>
        <taxon>Clostridia</taxon>
        <taxon>Eubacteriales</taxon>
        <taxon>Proteinivoracaceae</taxon>
        <taxon>Alkalicella</taxon>
    </lineage>
</organism>
<sequence>MRVSAEVFQGLVGEKGFDFSNVRVGDVLNARVLEILEDMVLISVKGEKIAAKTDIQLQVNEQIKLIFQGLENGEIKLKIGSSLNEGSSHTNGIVNALEDMGLVPNDKNIEISQGLLNNKLPVDLSSVKVLDKILPKVNNSGFRDQLQQAITLLKMDLPITKEGIQVLANTSGNEVSEVLKGIIENLLVIDGELAQDQDVGSTSKNVSSTLQNSEGLVNAKLEDVPLSKGSIGATAIESEVNQAADRDNVENSKAFGSNSTLSSLTVGKDSIKLNELFQKFTEGFNVKGDSEEIKGAIEKVFKENTSIKLFELLDELSKVEKKELQQQQRVIPDTEKPESQVLEKISQTKTHVVDLVKGLARDTLMTLQDRPVTENNNVYLNLPLNIDDTWYDTKIHINSDLDKESKTDFNKKVFVRIDVETKSLGSVGVKLEIVEKGVSCTVYVEGNNAYGIFNSSTNELKDMLLETYKDASVSVERITEGMVVLEEENRDVKFSRLDFRI</sequence>
<dbReference type="EMBL" id="CP058559">
    <property type="protein sequence ID" value="QNO16537.1"/>
    <property type="molecule type" value="Genomic_DNA"/>
</dbReference>
<gene>
    <name evidence="1" type="ORF">HYG86_18040</name>
</gene>
<evidence type="ECO:0008006" key="3">
    <source>
        <dbReference type="Google" id="ProtNLM"/>
    </source>
</evidence>
<keyword evidence="2" id="KW-1185">Reference proteome</keyword>
<protein>
    <recommendedName>
        <fullName evidence="3">Flagellar hook-length control protein FliK</fullName>
    </recommendedName>
</protein>
<accession>A0A7G9WCX5</accession>
<dbReference type="RefSeq" id="WP_213166931.1">
    <property type="nucleotide sequence ID" value="NZ_CP058559.1"/>
</dbReference>
<proteinExistence type="predicted"/>
<evidence type="ECO:0000313" key="2">
    <source>
        <dbReference type="Proteomes" id="UP000516160"/>
    </source>
</evidence>
<dbReference type="KEGG" id="acae:HYG86_18040"/>
<name>A0A7G9WCX5_ALKCA</name>
<dbReference type="Proteomes" id="UP000516160">
    <property type="component" value="Chromosome"/>
</dbReference>